<dbReference type="EMBL" id="QPFP01000545">
    <property type="protein sequence ID" value="TEB08737.1"/>
    <property type="molecule type" value="Genomic_DNA"/>
</dbReference>
<dbReference type="GO" id="GO:0004672">
    <property type="term" value="F:protein kinase activity"/>
    <property type="evidence" value="ECO:0007669"/>
    <property type="project" value="InterPro"/>
</dbReference>
<keyword evidence="3" id="KW-1185">Reference proteome</keyword>
<proteinExistence type="predicted"/>
<dbReference type="Proteomes" id="UP000298030">
    <property type="component" value="Unassembled WGS sequence"/>
</dbReference>
<protein>
    <recommendedName>
        <fullName evidence="1">Protein kinase domain-containing protein</fullName>
    </recommendedName>
</protein>
<dbReference type="InterPro" id="IPR011009">
    <property type="entry name" value="Kinase-like_dom_sf"/>
</dbReference>
<evidence type="ECO:0000259" key="1">
    <source>
        <dbReference type="PROSITE" id="PS50011"/>
    </source>
</evidence>
<dbReference type="Gene3D" id="1.10.510.10">
    <property type="entry name" value="Transferase(Phosphotransferase) domain 1"/>
    <property type="match status" value="1"/>
</dbReference>
<name>A0A4Y7RK95_COPMI</name>
<evidence type="ECO:0000313" key="2">
    <source>
        <dbReference type="EMBL" id="TEB08737.1"/>
    </source>
</evidence>
<dbReference type="OrthoDB" id="5987198at2759"/>
<evidence type="ECO:0000313" key="3">
    <source>
        <dbReference type="Proteomes" id="UP000298030"/>
    </source>
</evidence>
<dbReference type="STRING" id="71717.A0A4Y7RK95"/>
<dbReference type="PROSITE" id="PS50011">
    <property type="entry name" value="PROTEIN_KINASE_DOM"/>
    <property type="match status" value="1"/>
</dbReference>
<accession>A0A4Y7RK95</accession>
<reference evidence="2 3" key="1">
    <citation type="journal article" date="2019" name="Nat. Ecol. Evol.">
        <title>Megaphylogeny resolves global patterns of mushroom evolution.</title>
        <authorList>
            <person name="Varga T."/>
            <person name="Krizsan K."/>
            <person name="Foldi C."/>
            <person name="Dima B."/>
            <person name="Sanchez-Garcia M."/>
            <person name="Sanchez-Ramirez S."/>
            <person name="Szollosi G.J."/>
            <person name="Szarkandi J.G."/>
            <person name="Papp V."/>
            <person name="Albert L."/>
            <person name="Andreopoulos W."/>
            <person name="Angelini C."/>
            <person name="Antonin V."/>
            <person name="Barry K.W."/>
            <person name="Bougher N.L."/>
            <person name="Buchanan P."/>
            <person name="Buyck B."/>
            <person name="Bense V."/>
            <person name="Catcheside P."/>
            <person name="Chovatia M."/>
            <person name="Cooper J."/>
            <person name="Damon W."/>
            <person name="Desjardin D."/>
            <person name="Finy P."/>
            <person name="Geml J."/>
            <person name="Haridas S."/>
            <person name="Hughes K."/>
            <person name="Justo A."/>
            <person name="Karasinski D."/>
            <person name="Kautmanova I."/>
            <person name="Kiss B."/>
            <person name="Kocsube S."/>
            <person name="Kotiranta H."/>
            <person name="LaButti K.M."/>
            <person name="Lechner B.E."/>
            <person name="Liimatainen K."/>
            <person name="Lipzen A."/>
            <person name="Lukacs Z."/>
            <person name="Mihaltcheva S."/>
            <person name="Morgado L.N."/>
            <person name="Niskanen T."/>
            <person name="Noordeloos M.E."/>
            <person name="Ohm R.A."/>
            <person name="Ortiz-Santana B."/>
            <person name="Ovrebo C."/>
            <person name="Racz N."/>
            <person name="Riley R."/>
            <person name="Savchenko A."/>
            <person name="Shiryaev A."/>
            <person name="Soop K."/>
            <person name="Spirin V."/>
            <person name="Szebenyi C."/>
            <person name="Tomsovsky M."/>
            <person name="Tulloss R.E."/>
            <person name="Uehling J."/>
            <person name="Grigoriev I.V."/>
            <person name="Vagvolgyi C."/>
            <person name="Papp T."/>
            <person name="Martin F.M."/>
            <person name="Miettinen O."/>
            <person name="Hibbett D.S."/>
            <person name="Nagy L.G."/>
        </authorList>
    </citation>
    <scope>NUCLEOTIDE SEQUENCE [LARGE SCALE GENOMIC DNA]</scope>
    <source>
        <strain evidence="2 3">FP101781</strain>
    </source>
</reference>
<sequence>MEYGTVRAENRAEERFDVSLDKPSDRRLLPYEEIWVTLYPFLLSRGYKLRPRYHPGWIPSWTGDPDNFAAFYSEDGIQSRPNLVDAERADGSKVMLKRVALDTEELDIGLYVSSKPRSDDPRNCCVPILDVILIPACETHALIVMPLLYEHVRLPFRHTGELLEMAVQLSKCLEFLHEHNIAHRDFCYYNVMIDPTRLLPRGFHPWVPGAPPEGRRDMHEKFKWNSRWSVRPNRYFVIDFGMSQQYAQREGVLVLGVLGQDRTVPEMSNTLPYDPFPMDVYQFGSMLLRIYKNYCPNRTIDALASLAQQMTTKDPISRPTAREVATELDRLSQKIGFFGLRERIWPSDFPYTFPKKLKVILGQSVYPY</sequence>
<dbReference type="InterPro" id="IPR000719">
    <property type="entry name" value="Prot_kinase_dom"/>
</dbReference>
<feature type="domain" description="Protein kinase" evidence="1">
    <location>
        <begin position="1"/>
        <end position="368"/>
    </location>
</feature>
<dbReference type="PANTHER" id="PTHR24362">
    <property type="entry name" value="SERINE/THREONINE-PROTEIN KINASE NEK"/>
    <property type="match status" value="1"/>
</dbReference>
<dbReference type="GO" id="GO:0005524">
    <property type="term" value="F:ATP binding"/>
    <property type="evidence" value="ECO:0007669"/>
    <property type="project" value="InterPro"/>
</dbReference>
<dbReference type="SUPFAM" id="SSF56112">
    <property type="entry name" value="Protein kinase-like (PK-like)"/>
    <property type="match status" value="1"/>
</dbReference>
<dbReference type="PANTHER" id="PTHR24362:SF309">
    <property type="entry name" value="PROTEIN KINASE DOMAIN-CONTAINING PROTEIN"/>
    <property type="match status" value="1"/>
</dbReference>
<dbReference type="SMART" id="SM00220">
    <property type="entry name" value="S_TKc"/>
    <property type="match status" value="1"/>
</dbReference>
<dbReference type="AlphaFoldDB" id="A0A4Y7RK95"/>
<comment type="caution">
    <text evidence="2">The sequence shown here is derived from an EMBL/GenBank/DDBJ whole genome shotgun (WGS) entry which is preliminary data.</text>
</comment>
<organism evidence="2 3">
    <name type="scientific">Coprinellus micaceus</name>
    <name type="common">Glistening ink-cap mushroom</name>
    <name type="synonym">Coprinus micaceus</name>
    <dbReference type="NCBI Taxonomy" id="71717"/>
    <lineage>
        <taxon>Eukaryota</taxon>
        <taxon>Fungi</taxon>
        <taxon>Dikarya</taxon>
        <taxon>Basidiomycota</taxon>
        <taxon>Agaricomycotina</taxon>
        <taxon>Agaricomycetes</taxon>
        <taxon>Agaricomycetidae</taxon>
        <taxon>Agaricales</taxon>
        <taxon>Agaricineae</taxon>
        <taxon>Psathyrellaceae</taxon>
        <taxon>Coprinellus</taxon>
    </lineage>
</organism>
<gene>
    <name evidence="2" type="ORF">FA13DRAFT_1678649</name>
</gene>